<name>A0A8I0PFC8_9ACTN</name>
<sequence>MAVLPVAYYADCLAQDIPMGTADVENLDPLGRELFVTWVEEVGKERVGAQWADQVSQNGIHKWAVAKPAAALVKHFGQGTCDVLARASDSLSSYFDPQDTGRREKARQRIAEAIREQRPRAILAHSLGSVVTYEALCAEPELGDGVELLVTLGSPLGVPHVVFERLDPLPRDKGIRPPRVGAWVNIADVGDPVALPPGRLGERFEGLDEDITVSLNVLDPHGVKSYLRCRKLAEVLKNYLH</sequence>
<dbReference type="EMBL" id="JADBGF010000003">
    <property type="protein sequence ID" value="MBE1603137.1"/>
    <property type="molecule type" value="Genomic_DNA"/>
</dbReference>
<accession>A0A8I0PFC8</accession>
<evidence type="ECO:0000313" key="1">
    <source>
        <dbReference type="EMBL" id="MBE1603137.1"/>
    </source>
</evidence>
<evidence type="ECO:0008006" key="3">
    <source>
        <dbReference type="Google" id="ProtNLM"/>
    </source>
</evidence>
<dbReference type="OrthoDB" id="3483116at2"/>
<keyword evidence="2" id="KW-1185">Reference proteome</keyword>
<dbReference type="RefSeq" id="WP_159026156.1">
    <property type="nucleotide sequence ID" value="NZ_JADBGF010000003.1"/>
</dbReference>
<dbReference type="SUPFAM" id="SSF53474">
    <property type="entry name" value="alpha/beta-Hydrolases"/>
    <property type="match status" value="1"/>
</dbReference>
<dbReference type="InterPro" id="IPR029058">
    <property type="entry name" value="AB_hydrolase_fold"/>
</dbReference>
<dbReference type="Proteomes" id="UP000629287">
    <property type="component" value="Unassembled WGS sequence"/>
</dbReference>
<proteinExistence type="predicted"/>
<gene>
    <name evidence="1" type="ORF">H4687_009366</name>
</gene>
<comment type="caution">
    <text evidence="1">The sequence shown here is derived from an EMBL/GenBank/DDBJ whole genome shotgun (WGS) entry which is preliminary data.</text>
</comment>
<evidence type="ECO:0000313" key="2">
    <source>
        <dbReference type="Proteomes" id="UP000629287"/>
    </source>
</evidence>
<protein>
    <recommendedName>
        <fullName evidence="3">Serine peptidase</fullName>
    </recommendedName>
</protein>
<dbReference type="Gene3D" id="3.40.50.1820">
    <property type="entry name" value="alpha/beta hydrolase"/>
    <property type="match status" value="1"/>
</dbReference>
<dbReference type="AlphaFoldDB" id="A0A8I0PFC8"/>
<reference evidence="1 2" key="1">
    <citation type="submission" date="2020-10" db="EMBL/GenBank/DDBJ databases">
        <title>Sequencing the genomes of 1000 actinobacteria strains.</title>
        <authorList>
            <person name="Klenk H.-P."/>
        </authorList>
    </citation>
    <scope>NUCLEOTIDE SEQUENCE [LARGE SCALE GENOMIC DNA]</scope>
    <source>
        <strain evidence="1 2">DSM 41803</strain>
    </source>
</reference>
<dbReference type="GeneID" id="86833644"/>
<organism evidence="1 2">
    <name type="scientific">Streptomyces stelliscabiei</name>
    <dbReference type="NCBI Taxonomy" id="146820"/>
    <lineage>
        <taxon>Bacteria</taxon>
        <taxon>Bacillati</taxon>
        <taxon>Actinomycetota</taxon>
        <taxon>Actinomycetes</taxon>
        <taxon>Kitasatosporales</taxon>
        <taxon>Streptomycetaceae</taxon>
        <taxon>Streptomyces</taxon>
    </lineage>
</organism>